<proteinExistence type="predicted"/>
<organism evidence="2">
    <name type="scientific">marine metagenome</name>
    <dbReference type="NCBI Taxonomy" id="408172"/>
    <lineage>
        <taxon>unclassified sequences</taxon>
        <taxon>metagenomes</taxon>
        <taxon>ecological metagenomes</taxon>
    </lineage>
</organism>
<feature type="region of interest" description="Disordered" evidence="1">
    <location>
        <begin position="141"/>
        <end position="298"/>
    </location>
</feature>
<dbReference type="EMBL" id="UINC01003449">
    <property type="protein sequence ID" value="SVA06428.1"/>
    <property type="molecule type" value="Genomic_DNA"/>
</dbReference>
<feature type="compositionally biased region" description="Low complexity" evidence="1">
    <location>
        <begin position="273"/>
        <end position="289"/>
    </location>
</feature>
<evidence type="ECO:0000313" key="2">
    <source>
        <dbReference type="EMBL" id="SVA06428.1"/>
    </source>
</evidence>
<accession>A0A381SSW4</accession>
<evidence type="ECO:0000256" key="1">
    <source>
        <dbReference type="SAM" id="MobiDB-lite"/>
    </source>
</evidence>
<evidence type="ECO:0008006" key="3">
    <source>
        <dbReference type="Google" id="ProtNLM"/>
    </source>
</evidence>
<name>A0A381SSW4_9ZZZZ</name>
<feature type="compositionally biased region" description="Basic and acidic residues" evidence="1">
    <location>
        <begin position="244"/>
        <end position="254"/>
    </location>
</feature>
<dbReference type="AlphaFoldDB" id="A0A381SSW4"/>
<feature type="compositionally biased region" description="Acidic residues" evidence="1">
    <location>
        <begin position="198"/>
        <end position="210"/>
    </location>
</feature>
<reference evidence="2" key="1">
    <citation type="submission" date="2018-05" db="EMBL/GenBank/DDBJ databases">
        <authorList>
            <person name="Lanie J.A."/>
            <person name="Ng W.-L."/>
            <person name="Kazmierczak K.M."/>
            <person name="Andrzejewski T.M."/>
            <person name="Davidsen T.M."/>
            <person name="Wayne K.J."/>
            <person name="Tettelin H."/>
            <person name="Glass J.I."/>
            <person name="Rusch D."/>
            <person name="Podicherti R."/>
            <person name="Tsui H.-C.T."/>
            <person name="Winkler M.E."/>
        </authorList>
    </citation>
    <scope>NUCLEOTIDE SEQUENCE</scope>
</reference>
<protein>
    <recommendedName>
        <fullName evidence="3">Zinc-ribbon domain-containing protein</fullName>
    </recommendedName>
</protein>
<gene>
    <name evidence="2" type="ORF">METZ01_LOCUS59282</name>
</gene>
<feature type="compositionally biased region" description="Acidic residues" evidence="1">
    <location>
        <begin position="142"/>
        <end position="152"/>
    </location>
</feature>
<sequence>MVFDRFKSWRKEQSQGVVCPSCQHSNQEGATVCTRCYYQLDRPSFKQTSGLGDDESSDLLDELVSEIEKQENEDEKWVAPSFSMDDVTVDVAQYEDNDHIILNQQPDFTSILNPPPPMEEEEEYELSSEDSPQFVKKFEVPESPEDFEEAEETEHKPIELVQPTAETPNHVEVVSASEVPDTNGWPIPEGTTPVADPADFDGDGVVDEYEAAFASPISISGENREPPQEPRQGIPEEQVEDSELVEKPDARSDPLFELPPAPTNLPIPRLIAEPVPEQVEPQETQDTTPALPPAPVQPWDAANEVVTTSTPEGARFWPWEQQEEWPLAEVKKQLSAALRAAKEQNIAEATVLIDEVGPHIGNRTPDVVAVLFYAVGKLLMSIGRPRAVERMVEAASLTYPDSPEIVLARKKLIS</sequence>